<protein>
    <recommendedName>
        <fullName evidence="1">protein acetyllysine N-acetyltransferase</fullName>
        <ecNumber evidence="1">2.3.1.286</ecNumber>
    </recommendedName>
</protein>
<dbReference type="Gene3D" id="3.30.1600.10">
    <property type="entry name" value="SIR2/SIRT2 'Small Domain"/>
    <property type="match status" value="1"/>
</dbReference>
<dbReference type="EC" id="2.3.1.286" evidence="1"/>
<dbReference type="STRING" id="392015.SAMN05421543_12513"/>
<dbReference type="RefSeq" id="WP_175511561.1">
    <property type="nucleotide sequence ID" value="NZ_FPBV01000025.1"/>
</dbReference>
<feature type="domain" description="Deacetylase sirtuin-type" evidence="5">
    <location>
        <begin position="1"/>
        <end position="252"/>
    </location>
</feature>
<feature type="binding site" evidence="4">
    <location>
        <position position="149"/>
    </location>
    <ligand>
        <name>Zn(2+)</name>
        <dbReference type="ChEBI" id="CHEBI:29105"/>
    </ligand>
</feature>
<dbReference type="Pfam" id="PF02146">
    <property type="entry name" value="SIR2"/>
    <property type="match status" value="1"/>
</dbReference>
<evidence type="ECO:0000256" key="4">
    <source>
        <dbReference type="PROSITE-ProRule" id="PRU00236"/>
    </source>
</evidence>
<dbReference type="PANTHER" id="PTHR11085">
    <property type="entry name" value="NAD-DEPENDENT PROTEIN DEACYLASE SIRTUIN-5, MITOCHONDRIAL-RELATED"/>
    <property type="match status" value="1"/>
</dbReference>
<keyword evidence="3" id="KW-0520">NAD</keyword>
<keyword evidence="2" id="KW-0808">Transferase</keyword>
<keyword evidence="4" id="KW-0479">Metal-binding</keyword>
<feature type="binding site" evidence="4">
    <location>
        <position position="132"/>
    </location>
    <ligand>
        <name>Zn(2+)</name>
        <dbReference type="ChEBI" id="CHEBI:29105"/>
    </ligand>
</feature>
<evidence type="ECO:0000313" key="6">
    <source>
        <dbReference type="EMBL" id="SFV04767.1"/>
    </source>
</evidence>
<dbReference type="PROSITE" id="PS50305">
    <property type="entry name" value="SIRTUIN"/>
    <property type="match status" value="1"/>
</dbReference>
<evidence type="ECO:0000313" key="7">
    <source>
        <dbReference type="Proteomes" id="UP000183508"/>
    </source>
</evidence>
<feature type="active site" description="Proton acceptor" evidence="4">
    <location>
        <position position="121"/>
    </location>
</feature>
<dbReference type="InterPro" id="IPR050134">
    <property type="entry name" value="NAD-dep_sirtuin_deacylases"/>
</dbReference>
<dbReference type="GO" id="GO:0046872">
    <property type="term" value="F:metal ion binding"/>
    <property type="evidence" value="ECO:0007669"/>
    <property type="project" value="UniProtKB-KW"/>
</dbReference>
<keyword evidence="7" id="KW-1185">Reference proteome</keyword>
<organism evidence="6 7">
    <name type="scientific">Alicyclobacillus macrosporangiidus</name>
    <dbReference type="NCBI Taxonomy" id="392015"/>
    <lineage>
        <taxon>Bacteria</taxon>
        <taxon>Bacillati</taxon>
        <taxon>Bacillota</taxon>
        <taxon>Bacilli</taxon>
        <taxon>Bacillales</taxon>
        <taxon>Alicyclobacillaceae</taxon>
        <taxon>Alicyclobacillus</taxon>
    </lineage>
</organism>
<name>A0A1I7L4X0_9BACL</name>
<dbReference type="InterPro" id="IPR003000">
    <property type="entry name" value="Sirtuin"/>
</dbReference>
<evidence type="ECO:0000256" key="1">
    <source>
        <dbReference type="ARBA" id="ARBA00012928"/>
    </source>
</evidence>
<dbReference type="InterPro" id="IPR026590">
    <property type="entry name" value="Ssirtuin_cat_dom"/>
</dbReference>
<dbReference type="GO" id="GO:0070403">
    <property type="term" value="F:NAD+ binding"/>
    <property type="evidence" value="ECO:0007669"/>
    <property type="project" value="InterPro"/>
</dbReference>
<reference evidence="7" key="1">
    <citation type="submission" date="2016-10" db="EMBL/GenBank/DDBJ databases">
        <authorList>
            <person name="Varghese N."/>
        </authorList>
    </citation>
    <scope>NUCLEOTIDE SEQUENCE [LARGE SCALE GENOMIC DNA]</scope>
    <source>
        <strain evidence="7">DSM 17980</strain>
    </source>
</reference>
<proteinExistence type="predicted"/>
<feature type="binding site" evidence="4">
    <location>
        <position position="159"/>
    </location>
    <ligand>
        <name>Zn(2+)</name>
        <dbReference type="ChEBI" id="CHEBI:29105"/>
    </ligand>
</feature>
<sequence length="254" mass="28105">MENQLKTLRTWLGDSHRITVLTGAGISTESGIPDFRSEKGVWQDEALLAAMTDHHLRNNPDDFWPKYKRTFLRPEYLRAQPNEGHRALARLEAQGKRVTIITQNVDGLHQLAGSTRVWEVHGSARSARCPRCGTEYGLSHILSEDVPRCTWEDVKGSVCGRVLHPDTVLFGQAVRHYGEALHAVQDCDLLLIIGTSLTVEPIASLPRFADRASTRIVLLNLDETDFDDRAHLVIHAKAGEVLRQAVPAGGAAPA</sequence>
<dbReference type="InterPro" id="IPR029035">
    <property type="entry name" value="DHS-like_NAD/FAD-binding_dom"/>
</dbReference>
<feature type="binding site" evidence="4">
    <location>
        <position position="129"/>
    </location>
    <ligand>
        <name>Zn(2+)</name>
        <dbReference type="ChEBI" id="CHEBI:29105"/>
    </ligand>
</feature>
<keyword evidence="4" id="KW-0862">Zinc</keyword>
<evidence type="ECO:0000256" key="2">
    <source>
        <dbReference type="ARBA" id="ARBA00022679"/>
    </source>
</evidence>
<dbReference type="Gene3D" id="3.40.50.1220">
    <property type="entry name" value="TPP-binding domain"/>
    <property type="match status" value="1"/>
</dbReference>
<dbReference type="Proteomes" id="UP000183508">
    <property type="component" value="Unassembled WGS sequence"/>
</dbReference>
<dbReference type="InterPro" id="IPR026591">
    <property type="entry name" value="Sirtuin_cat_small_dom_sf"/>
</dbReference>
<gene>
    <name evidence="6" type="ORF">SAMN05421543_12513</name>
</gene>
<dbReference type="GO" id="GO:0017136">
    <property type="term" value="F:histone deacetylase activity, NAD-dependent"/>
    <property type="evidence" value="ECO:0007669"/>
    <property type="project" value="TreeGrafter"/>
</dbReference>
<accession>A0A1I7L4X0</accession>
<evidence type="ECO:0000256" key="3">
    <source>
        <dbReference type="ARBA" id="ARBA00023027"/>
    </source>
</evidence>
<evidence type="ECO:0000259" key="5">
    <source>
        <dbReference type="PROSITE" id="PS50305"/>
    </source>
</evidence>
<dbReference type="PANTHER" id="PTHR11085:SF4">
    <property type="entry name" value="NAD-DEPENDENT PROTEIN DEACYLASE"/>
    <property type="match status" value="1"/>
</dbReference>
<dbReference type="NCBIfam" id="NF001754">
    <property type="entry name" value="PRK00481.1-4"/>
    <property type="match status" value="1"/>
</dbReference>
<dbReference type="EMBL" id="FPBV01000025">
    <property type="protein sequence ID" value="SFV04767.1"/>
    <property type="molecule type" value="Genomic_DNA"/>
</dbReference>
<dbReference type="SUPFAM" id="SSF52467">
    <property type="entry name" value="DHS-like NAD/FAD-binding domain"/>
    <property type="match status" value="1"/>
</dbReference>
<dbReference type="CDD" id="cd01407">
    <property type="entry name" value="SIR2-fam"/>
    <property type="match status" value="1"/>
</dbReference>
<dbReference type="AlphaFoldDB" id="A0A1I7L4X0"/>